<dbReference type="EMBL" id="UINC01210529">
    <property type="protein sequence ID" value="SVE34029.1"/>
    <property type="molecule type" value="Genomic_DNA"/>
</dbReference>
<name>A0A383CPM8_9ZZZZ</name>
<organism evidence="1">
    <name type="scientific">marine metagenome</name>
    <dbReference type="NCBI Taxonomy" id="408172"/>
    <lineage>
        <taxon>unclassified sequences</taxon>
        <taxon>metagenomes</taxon>
        <taxon>ecological metagenomes</taxon>
    </lineage>
</organism>
<dbReference type="AlphaFoldDB" id="A0A383CPM8"/>
<gene>
    <name evidence="1" type="ORF">METZ01_LOCUS486883</name>
</gene>
<proteinExistence type="predicted"/>
<evidence type="ECO:0000313" key="1">
    <source>
        <dbReference type="EMBL" id="SVE34029.1"/>
    </source>
</evidence>
<feature type="non-terminal residue" evidence="1">
    <location>
        <position position="59"/>
    </location>
</feature>
<protein>
    <submittedName>
        <fullName evidence="1">Uncharacterized protein</fullName>
    </submittedName>
</protein>
<reference evidence="1" key="1">
    <citation type="submission" date="2018-05" db="EMBL/GenBank/DDBJ databases">
        <authorList>
            <person name="Lanie J.A."/>
            <person name="Ng W.-L."/>
            <person name="Kazmierczak K.M."/>
            <person name="Andrzejewski T.M."/>
            <person name="Davidsen T.M."/>
            <person name="Wayne K.J."/>
            <person name="Tettelin H."/>
            <person name="Glass J.I."/>
            <person name="Rusch D."/>
            <person name="Podicherti R."/>
            <person name="Tsui H.-C.T."/>
            <person name="Winkler M.E."/>
        </authorList>
    </citation>
    <scope>NUCLEOTIDE SEQUENCE</scope>
</reference>
<sequence>MDFVFKVGLFDGDKSWKPKIPAYFLSLQLRSNGAILLQVGRDLIRFGLHLLPIVLPTIK</sequence>
<accession>A0A383CPM8</accession>